<keyword evidence="2" id="KW-1185">Reference proteome</keyword>
<accession>D3VGL1</accession>
<dbReference type="EMBL" id="FN667742">
    <property type="protein sequence ID" value="CBJ90447.1"/>
    <property type="molecule type" value="Genomic_DNA"/>
</dbReference>
<dbReference type="AlphaFoldDB" id="D3VGL1"/>
<name>D3VGL1_XENNA</name>
<gene>
    <name evidence="1" type="ordered locus">XNC1_2388</name>
</gene>
<sequence>MWCWPRHFVHQLSTIEQGRFALTNPGELLLFNRRVGIFSFILGAAFAVRSKQNLPALFGRSLTGSCKEVTSTLHLDGGFGELELTVELRDVETTYGVVEI</sequence>
<dbReference type="KEGG" id="xne:XNC1_2388"/>
<dbReference type="HOGENOM" id="CLU_2304982_0_0_6"/>
<proteinExistence type="predicted"/>
<dbReference type="Proteomes" id="UP000008075">
    <property type="component" value="Chromosome"/>
</dbReference>
<organism evidence="1 2">
    <name type="scientific">Xenorhabdus nematophila (strain ATCC 19061 / DSM 3370 / CCUG 14189 / LMG 1036 / NCIMB 9965 / AN6)</name>
    <dbReference type="NCBI Taxonomy" id="406817"/>
    <lineage>
        <taxon>Bacteria</taxon>
        <taxon>Pseudomonadati</taxon>
        <taxon>Pseudomonadota</taxon>
        <taxon>Gammaproteobacteria</taxon>
        <taxon>Enterobacterales</taxon>
        <taxon>Morganellaceae</taxon>
        <taxon>Xenorhabdus</taxon>
    </lineage>
</organism>
<reference evidence="1 2" key="1">
    <citation type="journal article" date="2011" name="PLoS ONE">
        <title>The entomopathogenic bacterial endosymbionts xenorhabdus and photorhabdus: convergent lifestyles from divergent genomes.</title>
        <authorList>
            <person name="Chaston J.M."/>
            <person name="Suen G."/>
            <person name="Tucker S.L."/>
            <person name="Andersen A.W."/>
            <person name="Bhasin A."/>
            <person name="Bode E."/>
            <person name="Bode H.B."/>
            <person name="Brachmann A.O."/>
            <person name="Cowles C.E."/>
            <person name="Cowles K.N."/>
            <person name="Darby C."/>
            <person name="de Leon L."/>
            <person name="Drace K."/>
            <person name="Du Z."/>
            <person name="Givaudan A."/>
            <person name="Herbert Tran E.E."/>
            <person name="Jewell K.A."/>
            <person name="Knack J.J."/>
            <person name="Krasomil-Osterfeld K.C."/>
            <person name="Kukor R."/>
            <person name="Lanois A."/>
            <person name="Latreille P."/>
            <person name="Leimgruber N.K."/>
            <person name="Lipke C.M."/>
            <person name="Liu R."/>
            <person name="Lu X."/>
            <person name="Martens E.C."/>
            <person name="Marri P.R."/>
            <person name="Medigue C."/>
            <person name="Menard M.L."/>
            <person name="Miller N.M."/>
            <person name="Morales-Soto N."/>
            <person name="Norton S."/>
            <person name="Ogier J.C."/>
            <person name="Orchard S.S."/>
            <person name="Park D."/>
            <person name="Park Y."/>
            <person name="Qurollo B.A."/>
            <person name="Sugar D.R."/>
            <person name="Richards G.R."/>
            <person name="Rouy Z."/>
            <person name="Slominski B."/>
            <person name="Slominski K."/>
            <person name="Snyder H."/>
            <person name="Tjaden B.C."/>
            <person name="van der Hoeven R."/>
            <person name="Welch R.D."/>
            <person name="Wheeler C."/>
            <person name="Xiang B."/>
            <person name="Barbazuk B."/>
            <person name="Gaudriault S."/>
            <person name="Goodner B."/>
            <person name="Slater S.C."/>
            <person name="Forst S."/>
            <person name="Goldman B.S."/>
            <person name="Goodrich-Blair H."/>
        </authorList>
    </citation>
    <scope>NUCLEOTIDE SEQUENCE [LARGE SCALE GENOMIC DNA]</scope>
    <source>
        <strain evidence="2">ATCC 19061 / DSM 3370 / CCUG 14189 / LMG 1036 / NCIMB 9965 / AN6</strain>
    </source>
</reference>
<protein>
    <submittedName>
        <fullName evidence="1">Uncharacterized protein</fullName>
    </submittedName>
</protein>
<evidence type="ECO:0000313" key="1">
    <source>
        <dbReference type="EMBL" id="CBJ90447.1"/>
    </source>
</evidence>
<evidence type="ECO:0000313" key="2">
    <source>
        <dbReference type="Proteomes" id="UP000008075"/>
    </source>
</evidence>